<organism evidence="1 2">
    <name type="scientific">Glonium stellatum</name>
    <dbReference type="NCBI Taxonomy" id="574774"/>
    <lineage>
        <taxon>Eukaryota</taxon>
        <taxon>Fungi</taxon>
        <taxon>Dikarya</taxon>
        <taxon>Ascomycota</taxon>
        <taxon>Pezizomycotina</taxon>
        <taxon>Dothideomycetes</taxon>
        <taxon>Pleosporomycetidae</taxon>
        <taxon>Gloniales</taxon>
        <taxon>Gloniaceae</taxon>
        <taxon>Glonium</taxon>
    </lineage>
</organism>
<name>A0A8E2FAJ5_9PEZI</name>
<accession>A0A8E2FAJ5</accession>
<evidence type="ECO:0000313" key="1">
    <source>
        <dbReference type="EMBL" id="OCL13612.1"/>
    </source>
</evidence>
<dbReference type="OrthoDB" id="5413892at2759"/>
<dbReference type="AlphaFoldDB" id="A0A8E2FAJ5"/>
<keyword evidence="2" id="KW-1185">Reference proteome</keyword>
<reference evidence="1 2" key="1">
    <citation type="journal article" date="2016" name="Nat. Commun.">
        <title>Ectomycorrhizal ecology is imprinted in the genome of the dominant symbiotic fungus Cenococcum geophilum.</title>
        <authorList>
            <consortium name="DOE Joint Genome Institute"/>
            <person name="Peter M."/>
            <person name="Kohler A."/>
            <person name="Ohm R.A."/>
            <person name="Kuo A."/>
            <person name="Krutzmann J."/>
            <person name="Morin E."/>
            <person name="Arend M."/>
            <person name="Barry K.W."/>
            <person name="Binder M."/>
            <person name="Choi C."/>
            <person name="Clum A."/>
            <person name="Copeland A."/>
            <person name="Grisel N."/>
            <person name="Haridas S."/>
            <person name="Kipfer T."/>
            <person name="LaButti K."/>
            <person name="Lindquist E."/>
            <person name="Lipzen A."/>
            <person name="Maire R."/>
            <person name="Meier B."/>
            <person name="Mihaltcheva S."/>
            <person name="Molinier V."/>
            <person name="Murat C."/>
            <person name="Poggeler S."/>
            <person name="Quandt C.A."/>
            <person name="Sperisen C."/>
            <person name="Tritt A."/>
            <person name="Tisserant E."/>
            <person name="Crous P.W."/>
            <person name="Henrissat B."/>
            <person name="Nehls U."/>
            <person name="Egli S."/>
            <person name="Spatafora J.W."/>
            <person name="Grigoriev I.V."/>
            <person name="Martin F.M."/>
        </authorList>
    </citation>
    <scope>NUCLEOTIDE SEQUENCE [LARGE SCALE GENOMIC DNA]</scope>
    <source>
        <strain evidence="1 2">CBS 207.34</strain>
    </source>
</reference>
<sequence>MSTTGTKSGTKLDAAVPRKDEVVQRLDKLEARTKAINSNNVARVANSHLTSADDKLHVLHSLKTGRPIERFPTTPKEIAKLTDTLVDAILLALDVERTGSKEQKVEKLRMQIGLKPSPA</sequence>
<proteinExistence type="predicted"/>
<evidence type="ECO:0000313" key="2">
    <source>
        <dbReference type="Proteomes" id="UP000250140"/>
    </source>
</evidence>
<dbReference type="EMBL" id="KV748695">
    <property type="protein sequence ID" value="OCL13612.1"/>
    <property type="molecule type" value="Genomic_DNA"/>
</dbReference>
<dbReference type="Proteomes" id="UP000250140">
    <property type="component" value="Unassembled WGS sequence"/>
</dbReference>
<gene>
    <name evidence="1" type="ORF">AOQ84DRAFT_372017</name>
</gene>
<protein>
    <submittedName>
        <fullName evidence="1">Uncharacterized protein</fullName>
    </submittedName>
</protein>